<reference evidence="1 2" key="1">
    <citation type="submission" date="2020-10" db="EMBL/GenBank/DDBJ databases">
        <title>The Coptis chinensis genome and diversification of protoberbering-type alkaloids.</title>
        <authorList>
            <person name="Wang B."/>
            <person name="Shu S."/>
            <person name="Song C."/>
            <person name="Liu Y."/>
        </authorList>
    </citation>
    <scope>NUCLEOTIDE SEQUENCE [LARGE SCALE GENOMIC DNA]</scope>
    <source>
        <strain evidence="1">HL-2020</strain>
        <tissue evidence="1">Leaf</tissue>
    </source>
</reference>
<protein>
    <recommendedName>
        <fullName evidence="3">Guanylyl cyclase</fullName>
    </recommendedName>
</protein>
<sequence>MYKNQNAVLPRSHFVKVPHIGQLHSWDCGLACVLMVMRTLGIYDCDFHVLEELCNTTSIWTVDLAYILQKFYTSFAFFTVTLGANPDYSVETFYKDHLPQDVVRVDRLFQKSLDAGINIQRRSLSSEELSVLILSGNYIAIALVDQYKLSRSWPGDVCVSGLYDVNAGYTGHFVVVCGYDADKGEFEIRDPASTREYERVTMDCLEDSRKSYGTDEDLLLISLKKRDGETEL</sequence>
<dbReference type="InterPro" id="IPR018616">
    <property type="entry name" value="GUCD1"/>
</dbReference>
<evidence type="ECO:0000313" key="2">
    <source>
        <dbReference type="Proteomes" id="UP000631114"/>
    </source>
</evidence>
<dbReference type="Gene3D" id="3.90.70.10">
    <property type="entry name" value="Cysteine proteinases"/>
    <property type="match status" value="1"/>
</dbReference>
<evidence type="ECO:0000313" key="1">
    <source>
        <dbReference type="EMBL" id="KAF9597940.1"/>
    </source>
</evidence>
<dbReference type="Proteomes" id="UP000631114">
    <property type="component" value="Unassembled WGS sequence"/>
</dbReference>
<proteinExistence type="predicted"/>
<dbReference type="PANTHER" id="PTHR31400:SF1">
    <property type="entry name" value="PROTEIN GUCD1"/>
    <property type="match status" value="1"/>
</dbReference>
<dbReference type="AlphaFoldDB" id="A0A835LK84"/>
<evidence type="ECO:0008006" key="3">
    <source>
        <dbReference type="Google" id="ProtNLM"/>
    </source>
</evidence>
<comment type="caution">
    <text evidence="1">The sequence shown here is derived from an EMBL/GenBank/DDBJ whole genome shotgun (WGS) entry which is preliminary data.</text>
</comment>
<accession>A0A835LK84</accession>
<dbReference type="PANTHER" id="PTHR31400">
    <property type="entry name" value="GUANYLYL CYCLASE DOMAIN CONTAINING PROTEIN 1 GUCD1"/>
    <property type="match status" value="1"/>
</dbReference>
<organism evidence="1 2">
    <name type="scientific">Coptis chinensis</name>
    <dbReference type="NCBI Taxonomy" id="261450"/>
    <lineage>
        <taxon>Eukaryota</taxon>
        <taxon>Viridiplantae</taxon>
        <taxon>Streptophyta</taxon>
        <taxon>Embryophyta</taxon>
        <taxon>Tracheophyta</taxon>
        <taxon>Spermatophyta</taxon>
        <taxon>Magnoliopsida</taxon>
        <taxon>Ranunculales</taxon>
        <taxon>Ranunculaceae</taxon>
        <taxon>Coptidoideae</taxon>
        <taxon>Coptis</taxon>
    </lineage>
</organism>
<name>A0A835LK84_9MAGN</name>
<keyword evidence="2" id="KW-1185">Reference proteome</keyword>
<gene>
    <name evidence="1" type="ORF">IFM89_022758</name>
</gene>
<dbReference type="OrthoDB" id="206796at2759"/>
<dbReference type="EMBL" id="JADFTS010000007">
    <property type="protein sequence ID" value="KAF9597940.1"/>
    <property type="molecule type" value="Genomic_DNA"/>
</dbReference>
<dbReference type="Pfam" id="PF09778">
    <property type="entry name" value="Guanylate_cyc_2"/>
    <property type="match status" value="1"/>
</dbReference>